<sequence>MQFMCFLCQCCTAICMCSPCFSLPSANSRVQRSILRLGVLQPGKGIKRNRLKGVVAPGLLKSWSFLLYHQLANGWRMGTRSCCIYFYLALFRSPRVAIGACYEWEVLRDEGSYASLVGHHCTHCFQSAYILFPVYRIFVDFSSVVFLASLPISSQIPDKDVGMCIGRSGCVIKEMQNKTGSRIQIPSQAVPGQGYRIATVSGQLDACNQVKQMIDTIIMEQSSQNVMTGANFTNNYSQGGQYGQQGGGYGQQYGAYGQQQGGAYGQGRQQQAGGGQKDYSAEWAAYYAQQAQQQGGGAASAPAPAPAPGATAPAPGGASAPAADGQTPAANAYYDAFYRYAVYYGEEAARQYYGAWSPPPGRPNPYASGGAGAPAPAAGSPPSGQQQLGAPAPPPSDVVDSSARAGVSNLPAWMTNQNKGSK</sequence>
<dbReference type="GO" id="GO:0003723">
    <property type="term" value="F:RNA binding"/>
    <property type="evidence" value="ECO:0007669"/>
    <property type="project" value="UniProtKB-UniRule"/>
</dbReference>
<proteinExistence type="predicted"/>
<evidence type="ECO:0000256" key="1">
    <source>
        <dbReference type="PROSITE-ProRule" id="PRU00117"/>
    </source>
</evidence>
<feature type="chain" id="PRO_5035586097" description="K Homology domain-containing protein" evidence="3">
    <location>
        <begin position="23"/>
        <end position="422"/>
    </location>
</feature>
<dbReference type="InterPro" id="IPR036612">
    <property type="entry name" value="KH_dom_type_1_sf"/>
</dbReference>
<evidence type="ECO:0000313" key="6">
    <source>
        <dbReference type="EMBL" id="CAE2288138.1"/>
    </source>
</evidence>
<gene>
    <name evidence="5" type="ORF">OAUR00152_LOCUS41562</name>
    <name evidence="6" type="ORF">OAUR00152_LOCUS41563</name>
</gene>
<name>A0A6U6LB28_9STRA</name>
<feature type="compositionally biased region" description="Low complexity" evidence="2">
    <location>
        <begin position="373"/>
        <end position="390"/>
    </location>
</feature>
<dbReference type="SMART" id="SM00322">
    <property type="entry name" value="KH"/>
    <property type="match status" value="1"/>
</dbReference>
<evidence type="ECO:0000256" key="3">
    <source>
        <dbReference type="SAM" id="SignalP"/>
    </source>
</evidence>
<dbReference type="EMBL" id="HBKQ01060994">
    <property type="protein sequence ID" value="CAE2288135.1"/>
    <property type="molecule type" value="Transcribed_RNA"/>
</dbReference>
<organism evidence="5">
    <name type="scientific">Odontella aurita</name>
    <dbReference type="NCBI Taxonomy" id="265563"/>
    <lineage>
        <taxon>Eukaryota</taxon>
        <taxon>Sar</taxon>
        <taxon>Stramenopiles</taxon>
        <taxon>Ochrophyta</taxon>
        <taxon>Bacillariophyta</taxon>
        <taxon>Mediophyceae</taxon>
        <taxon>Biddulphiophycidae</taxon>
        <taxon>Eupodiscales</taxon>
        <taxon>Odontellaceae</taxon>
        <taxon>Odontella</taxon>
    </lineage>
</organism>
<reference evidence="5" key="1">
    <citation type="submission" date="2021-01" db="EMBL/GenBank/DDBJ databases">
        <authorList>
            <person name="Corre E."/>
            <person name="Pelletier E."/>
            <person name="Niang G."/>
            <person name="Scheremetjew M."/>
            <person name="Finn R."/>
            <person name="Kale V."/>
            <person name="Holt S."/>
            <person name="Cochrane G."/>
            <person name="Meng A."/>
            <person name="Brown T."/>
            <person name="Cohen L."/>
        </authorList>
    </citation>
    <scope>NUCLEOTIDE SEQUENCE</scope>
    <source>
        <strain evidence="5">Isolate 1302-5</strain>
    </source>
</reference>
<dbReference type="PROSITE" id="PS50084">
    <property type="entry name" value="KH_TYPE_1"/>
    <property type="match status" value="1"/>
</dbReference>
<keyword evidence="1" id="KW-0694">RNA-binding</keyword>
<feature type="region of interest" description="Disordered" evidence="2">
    <location>
        <begin position="296"/>
        <end position="324"/>
    </location>
</feature>
<feature type="compositionally biased region" description="Low complexity" evidence="2">
    <location>
        <begin position="308"/>
        <end position="324"/>
    </location>
</feature>
<feature type="region of interest" description="Disordered" evidence="2">
    <location>
        <begin position="361"/>
        <end position="422"/>
    </location>
</feature>
<dbReference type="InterPro" id="IPR004087">
    <property type="entry name" value="KH_dom"/>
</dbReference>
<accession>A0A6U6LB28</accession>
<keyword evidence="3" id="KW-0732">Signal</keyword>
<evidence type="ECO:0000313" key="5">
    <source>
        <dbReference type="EMBL" id="CAE2288135.1"/>
    </source>
</evidence>
<dbReference type="InterPro" id="IPR004088">
    <property type="entry name" value="KH_dom_type_1"/>
</dbReference>
<dbReference type="Gene3D" id="3.30.1370.10">
    <property type="entry name" value="K Homology domain, type 1"/>
    <property type="match status" value="1"/>
</dbReference>
<protein>
    <recommendedName>
        <fullName evidence="4">K Homology domain-containing protein</fullName>
    </recommendedName>
</protein>
<evidence type="ECO:0000259" key="4">
    <source>
        <dbReference type="SMART" id="SM00322"/>
    </source>
</evidence>
<dbReference type="SUPFAM" id="SSF54791">
    <property type="entry name" value="Eukaryotic type KH-domain (KH-domain type I)"/>
    <property type="match status" value="1"/>
</dbReference>
<dbReference type="AlphaFoldDB" id="A0A6U6LB28"/>
<feature type="domain" description="K Homology" evidence="4">
    <location>
        <begin position="148"/>
        <end position="219"/>
    </location>
</feature>
<dbReference type="EMBL" id="HBKQ01060995">
    <property type="protein sequence ID" value="CAE2288138.1"/>
    <property type="molecule type" value="Transcribed_RNA"/>
</dbReference>
<dbReference type="Pfam" id="PF00013">
    <property type="entry name" value="KH_1"/>
    <property type="match status" value="1"/>
</dbReference>
<feature type="signal peptide" evidence="3">
    <location>
        <begin position="1"/>
        <end position="22"/>
    </location>
</feature>
<evidence type="ECO:0000256" key="2">
    <source>
        <dbReference type="SAM" id="MobiDB-lite"/>
    </source>
</evidence>